<feature type="compositionally biased region" description="Basic residues" evidence="1">
    <location>
        <begin position="232"/>
        <end position="247"/>
    </location>
</feature>
<evidence type="ECO:0000256" key="1">
    <source>
        <dbReference type="SAM" id="MobiDB-lite"/>
    </source>
</evidence>
<feature type="region of interest" description="Disordered" evidence="1">
    <location>
        <begin position="183"/>
        <end position="247"/>
    </location>
</feature>
<reference evidence="2" key="3">
    <citation type="submission" date="2012-09" db="EMBL/GenBank/DDBJ databases">
        <authorList>
            <consortium name="VectorBase"/>
        </authorList>
    </citation>
    <scope>NUCLEOTIDE SEQUENCE</scope>
    <source>
        <strain evidence="2">Liverpool</strain>
    </source>
</reference>
<dbReference type="EMBL" id="CH477234">
    <property type="protein sequence ID" value="EAT46747.1"/>
    <property type="molecule type" value="Genomic_DNA"/>
</dbReference>
<protein>
    <submittedName>
        <fullName evidence="2">AAEL002105-PA</fullName>
    </submittedName>
</protein>
<reference evidence="2" key="1">
    <citation type="submission" date="2005-10" db="EMBL/GenBank/DDBJ databases">
        <authorList>
            <person name="Loftus B.J."/>
            <person name="Nene V.M."/>
            <person name="Hannick L.I."/>
            <person name="Bidwell S."/>
            <person name="Haas B."/>
            <person name="Amedeo P."/>
            <person name="Orvis J."/>
            <person name="Wortman J.R."/>
            <person name="White O.R."/>
            <person name="Salzberg S."/>
            <person name="Shumway M."/>
            <person name="Koo H."/>
            <person name="Zhao Y."/>
            <person name="Holmes M."/>
            <person name="Miller J."/>
            <person name="Schatz M."/>
            <person name="Pop M."/>
            <person name="Pai G."/>
            <person name="Utterback T."/>
            <person name="Rogers Y.-H."/>
            <person name="Kravitz S."/>
            <person name="Fraser C.M."/>
        </authorList>
    </citation>
    <scope>NUCLEOTIDE SEQUENCE</scope>
    <source>
        <strain evidence="2">Liverpool</strain>
    </source>
</reference>
<feature type="compositionally biased region" description="Polar residues" evidence="1">
    <location>
        <begin position="40"/>
        <end position="53"/>
    </location>
</feature>
<proteinExistence type="predicted"/>
<organism evidence="2 3">
    <name type="scientific">Aedes aegypti</name>
    <name type="common">Yellowfever mosquito</name>
    <name type="synonym">Culex aegypti</name>
    <dbReference type="NCBI Taxonomy" id="7159"/>
    <lineage>
        <taxon>Eukaryota</taxon>
        <taxon>Metazoa</taxon>
        <taxon>Ecdysozoa</taxon>
        <taxon>Arthropoda</taxon>
        <taxon>Hexapoda</taxon>
        <taxon>Insecta</taxon>
        <taxon>Pterygota</taxon>
        <taxon>Neoptera</taxon>
        <taxon>Endopterygota</taxon>
        <taxon>Diptera</taxon>
        <taxon>Nematocera</taxon>
        <taxon>Culicoidea</taxon>
        <taxon>Culicidae</taxon>
        <taxon>Culicinae</taxon>
        <taxon>Aedini</taxon>
        <taxon>Aedes</taxon>
        <taxon>Stegomyia</taxon>
    </lineage>
</organism>
<sequence>MEKREASLEKLSNFINNTNRTIDQLLNNLGWNRDVLRSTNNKSKRVGQNSPTHRSGKVLQEDSLPESFLPEKHPLSMKLDLKPEQVPKSHKDLIINFTREERLAMYEQAVASTPKQEPLPDLQLNFSKRDKNARPTSLADIAAYRRDVRRRTQKYRLAKNPLSYQEEMRNLIQLQTEALAEYLGQPKDSETKEKTRDRRNEIDSRSLDTRSRPRSRSRDRQRRRDEDDSKRHRDKKHSKRKRSRSRS</sequence>
<dbReference type="OMA" id="HPQFQDN"/>
<dbReference type="Proteomes" id="UP000682892">
    <property type="component" value="Unassembled WGS sequence"/>
</dbReference>
<dbReference type="AlphaFoldDB" id="A0A1S4F0S6"/>
<dbReference type="KEGG" id="aag:5573602"/>
<evidence type="ECO:0000313" key="3">
    <source>
        <dbReference type="Proteomes" id="UP000682892"/>
    </source>
</evidence>
<gene>
    <name evidence="2" type="ORF">AaeL_AAEL002105</name>
</gene>
<dbReference type="HOGENOM" id="CLU_1125305_0_0_1"/>
<reference evidence="2" key="2">
    <citation type="journal article" date="2007" name="Science">
        <title>Genome sequence of Aedes aegypti, a major arbovirus vector.</title>
        <authorList>
            <person name="Nene V."/>
            <person name="Wortman J.R."/>
            <person name="Lawson D."/>
            <person name="Haas B."/>
            <person name="Kodira C."/>
            <person name="Tu Z.J."/>
            <person name="Loftus B."/>
            <person name="Xi Z."/>
            <person name="Megy K."/>
            <person name="Grabherr M."/>
            <person name="Ren Q."/>
            <person name="Zdobnov E.M."/>
            <person name="Lobo N.F."/>
            <person name="Campbell K.S."/>
            <person name="Brown S.E."/>
            <person name="Bonaldo M.F."/>
            <person name="Zhu J."/>
            <person name="Sinkins S.P."/>
            <person name="Hogenkamp D.G."/>
            <person name="Amedeo P."/>
            <person name="Arensburger P."/>
            <person name="Atkinson P.W."/>
            <person name="Bidwell S."/>
            <person name="Biedler J."/>
            <person name="Birney E."/>
            <person name="Bruggner R.V."/>
            <person name="Costas J."/>
            <person name="Coy M.R."/>
            <person name="Crabtree J."/>
            <person name="Crawford M."/>
            <person name="Debruyn B."/>
            <person name="Decaprio D."/>
            <person name="Eiglmeier K."/>
            <person name="Eisenstadt E."/>
            <person name="El-Dorry H."/>
            <person name="Gelbart W.M."/>
            <person name="Gomes S.L."/>
            <person name="Hammond M."/>
            <person name="Hannick L.I."/>
            <person name="Hogan J.R."/>
            <person name="Holmes M.H."/>
            <person name="Jaffe D."/>
            <person name="Johnston J.S."/>
            <person name="Kennedy R.C."/>
            <person name="Koo H."/>
            <person name="Kravitz S."/>
            <person name="Kriventseva E.V."/>
            <person name="Kulp D."/>
            <person name="Labutti K."/>
            <person name="Lee E."/>
            <person name="Li S."/>
            <person name="Lovin D.D."/>
            <person name="Mao C."/>
            <person name="Mauceli E."/>
            <person name="Menck C.F."/>
            <person name="Miller J.R."/>
            <person name="Montgomery P."/>
            <person name="Mori A."/>
            <person name="Nascimento A.L."/>
            <person name="Naveira H.F."/>
            <person name="Nusbaum C."/>
            <person name="O'leary S."/>
            <person name="Orvis J."/>
            <person name="Pertea M."/>
            <person name="Quesneville H."/>
            <person name="Reidenbach K.R."/>
            <person name="Rogers Y.H."/>
            <person name="Roth C.W."/>
            <person name="Schneider J.R."/>
            <person name="Schatz M."/>
            <person name="Shumway M."/>
            <person name="Stanke M."/>
            <person name="Stinson E.O."/>
            <person name="Tubio J.M."/>
            <person name="Vanzee J.P."/>
            <person name="Verjovski-Almeida S."/>
            <person name="Werner D."/>
            <person name="White O."/>
            <person name="Wyder S."/>
            <person name="Zeng Q."/>
            <person name="Zhao Q."/>
            <person name="Zhao Y."/>
            <person name="Hill C.A."/>
            <person name="Raikhel A.S."/>
            <person name="Soares M.B."/>
            <person name="Knudson D.L."/>
            <person name="Lee N.H."/>
            <person name="Galagan J."/>
            <person name="Salzberg S.L."/>
            <person name="Paulsen I.T."/>
            <person name="Dimopoulos G."/>
            <person name="Collins F.H."/>
            <person name="Birren B."/>
            <person name="Fraser-Liggett C.M."/>
            <person name="Severson D.W."/>
        </authorList>
    </citation>
    <scope>NUCLEOTIDE SEQUENCE [LARGE SCALE GENOMIC DNA]</scope>
    <source>
        <strain evidence="2">Liverpool</strain>
    </source>
</reference>
<name>A0A1S4F0S6_AEDAE</name>
<accession>A0A1S4F0S6</accession>
<dbReference type="OrthoDB" id="69229at2759"/>
<feature type="region of interest" description="Disordered" evidence="1">
    <location>
        <begin position="40"/>
        <end position="71"/>
    </location>
</feature>
<feature type="compositionally biased region" description="Basic and acidic residues" evidence="1">
    <location>
        <begin position="187"/>
        <end position="231"/>
    </location>
</feature>
<evidence type="ECO:0000313" key="2">
    <source>
        <dbReference type="EMBL" id="EAT46747.1"/>
    </source>
</evidence>